<dbReference type="SMR" id="A2FPJ5"/>
<gene>
    <name evidence="1" type="ORF">TVAG_152470</name>
</gene>
<keyword evidence="2" id="KW-1185">Reference proteome</keyword>
<sequence length="147" mass="17194">MDGISSLSNYTSFIFVDSLQNKTEKDKYLLTFNALKDIQTCLGLNVGCSDDTDVIKFRELLNNEAQKIEAMLRLTSEMSIQLSGNRSNWELIGFTEENYRKALNELYKYRDEIAQNYEIIKNFITEGYNRYHKNKEKHQDCVSHSLK</sequence>
<proteinExistence type="predicted"/>
<dbReference type="EMBL" id="DS113927">
    <property type="protein sequence ID" value="EAX93159.1"/>
    <property type="molecule type" value="Genomic_DNA"/>
</dbReference>
<name>A2FPJ5_TRIV3</name>
<dbReference type="VEuPathDB" id="TrichDB:TVAG_152470"/>
<accession>A2FPJ5</accession>
<organism evidence="1 2">
    <name type="scientific">Trichomonas vaginalis (strain ATCC PRA-98 / G3)</name>
    <dbReference type="NCBI Taxonomy" id="412133"/>
    <lineage>
        <taxon>Eukaryota</taxon>
        <taxon>Metamonada</taxon>
        <taxon>Parabasalia</taxon>
        <taxon>Trichomonadida</taxon>
        <taxon>Trichomonadidae</taxon>
        <taxon>Trichomonas</taxon>
    </lineage>
</organism>
<protein>
    <submittedName>
        <fullName evidence="1">Uncharacterized protein</fullName>
    </submittedName>
</protein>
<evidence type="ECO:0000313" key="1">
    <source>
        <dbReference type="EMBL" id="EAX93159.1"/>
    </source>
</evidence>
<dbReference type="Proteomes" id="UP000001542">
    <property type="component" value="Unassembled WGS sequence"/>
</dbReference>
<evidence type="ECO:0000313" key="2">
    <source>
        <dbReference type="Proteomes" id="UP000001542"/>
    </source>
</evidence>
<reference evidence="1" key="2">
    <citation type="journal article" date="2007" name="Science">
        <title>Draft genome sequence of the sexually transmitted pathogen Trichomonas vaginalis.</title>
        <authorList>
            <person name="Carlton J.M."/>
            <person name="Hirt R.P."/>
            <person name="Silva J.C."/>
            <person name="Delcher A.L."/>
            <person name="Schatz M."/>
            <person name="Zhao Q."/>
            <person name="Wortman J.R."/>
            <person name="Bidwell S.L."/>
            <person name="Alsmark U.C.M."/>
            <person name="Besteiro S."/>
            <person name="Sicheritz-Ponten T."/>
            <person name="Noel C.J."/>
            <person name="Dacks J.B."/>
            <person name="Foster P.G."/>
            <person name="Simillion C."/>
            <person name="Van de Peer Y."/>
            <person name="Miranda-Saavedra D."/>
            <person name="Barton G.J."/>
            <person name="Westrop G.D."/>
            <person name="Mueller S."/>
            <person name="Dessi D."/>
            <person name="Fiori P.L."/>
            <person name="Ren Q."/>
            <person name="Paulsen I."/>
            <person name="Zhang H."/>
            <person name="Bastida-Corcuera F.D."/>
            <person name="Simoes-Barbosa A."/>
            <person name="Brown M.T."/>
            <person name="Hayes R.D."/>
            <person name="Mukherjee M."/>
            <person name="Okumura C.Y."/>
            <person name="Schneider R."/>
            <person name="Smith A.J."/>
            <person name="Vanacova S."/>
            <person name="Villalvazo M."/>
            <person name="Haas B.J."/>
            <person name="Pertea M."/>
            <person name="Feldblyum T.V."/>
            <person name="Utterback T.R."/>
            <person name="Shu C.L."/>
            <person name="Osoegawa K."/>
            <person name="de Jong P.J."/>
            <person name="Hrdy I."/>
            <person name="Horvathova L."/>
            <person name="Zubacova Z."/>
            <person name="Dolezal P."/>
            <person name="Malik S.B."/>
            <person name="Logsdon J.M. Jr."/>
            <person name="Henze K."/>
            <person name="Gupta A."/>
            <person name="Wang C.C."/>
            <person name="Dunne R.L."/>
            <person name="Upcroft J.A."/>
            <person name="Upcroft P."/>
            <person name="White O."/>
            <person name="Salzberg S.L."/>
            <person name="Tang P."/>
            <person name="Chiu C.-H."/>
            <person name="Lee Y.-S."/>
            <person name="Embley T.M."/>
            <person name="Coombs G.H."/>
            <person name="Mottram J.C."/>
            <person name="Tachezy J."/>
            <person name="Fraser-Liggett C.M."/>
            <person name="Johnson P.J."/>
        </authorList>
    </citation>
    <scope>NUCLEOTIDE SEQUENCE [LARGE SCALE GENOMIC DNA]</scope>
    <source>
        <strain evidence="1">G3</strain>
    </source>
</reference>
<dbReference type="KEGG" id="tva:4750886"/>
<dbReference type="VEuPathDB" id="TrichDB:TVAGG3_0710480"/>
<dbReference type="InParanoid" id="A2FPJ5"/>
<dbReference type="AlphaFoldDB" id="A2FPJ5"/>
<reference evidence="1" key="1">
    <citation type="submission" date="2006-10" db="EMBL/GenBank/DDBJ databases">
        <authorList>
            <person name="Amadeo P."/>
            <person name="Zhao Q."/>
            <person name="Wortman J."/>
            <person name="Fraser-Liggett C."/>
            <person name="Carlton J."/>
        </authorList>
    </citation>
    <scope>NUCLEOTIDE SEQUENCE</scope>
    <source>
        <strain evidence="1">G3</strain>
    </source>
</reference>